<feature type="transmembrane region" description="Helical" evidence="2">
    <location>
        <begin position="126"/>
        <end position="144"/>
    </location>
</feature>
<evidence type="ECO:0000313" key="4">
    <source>
        <dbReference type="Proteomes" id="UP000612055"/>
    </source>
</evidence>
<protein>
    <submittedName>
        <fullName evidence="3">Uncharacterized protein</fullName>
    </submittedName>
</protein>
<reference evidence="3" key="1">
    <citation type="journal article" date="2020" name="bioRxiv">
        <title>Comparative genomics of Chlamydomonas.</title>
        <authorList>
            <person name="Craig R.J."/>
            <person name="Hasan A.R."/>
            <person name="Ness R.W."/>
            <person name="Keightley P.D."/>
        </authorList>
    </citation>
    <scope>NUCLEOTIDE SEQUENCE</scope>
    <source>
        <strain evidence="3">CCAP 11/70</strain>
    </source>
</reference>
<evidence type="ECO:0000256" key="2">
    <source>
        <dbReference type="SAM" id="Phobius"/>
    </source>
</evidence>
<evidence type="ECO:0000313" key="3">
    <source>
        <dbReference type="EMBL" id="KAG2498343.1"/>
    </source>
</evidence>
<comment type="caution">
    <text evidence="3">The sequence shown here is derived from an EMBL/GenBank/DDBJ whole genome shotgun (WGS) entry which is preliminary data.</text>
</comment>
<feature type="transmembrane region" description="Helical" evidence="2">
    <location>
        <begin position="297"/>
        <end position="320"/>
    </location>
</feature>
<feature type="transmembrane region" description="Helical" evidence="2">
    <location>
        <begin position="197"/>
        <end position="219"/>
    </location>
</feature>
<proteinExistence type="predicted"/>
<gene>
    <name evidence="3" type="ORF">HYH03_003602</name>
</gene>
<name>A0A836C3Z6_9CHLO</name>
<feature type="transmembrane region" description="Helical" evidence="2">
    <location>
        <begin position="35"/>
        <end position="56"/>
    </location>
</feature>
<keyword evidence="2" id="KW-1133">Transmembrane helix</keyword>
<dbReference type="EMBL" id="JAEHOE010000010">
    <property type="protein sequence ID" value="KAG2498343.1"/>
    <property type="molecule type" value="Genomic_DNA"/>
</dbReference>
<feature type="transmembrane region" description="Helical" evidence="2">
    <location>
        <begin position="76"/>
        <end position="95"/>
    </location>
</feature>
<sequence>MVLAFVIGYFRGTKGKKPDEDESGKKKEPTRVMKLLRIVALLVGLYDLGANVYAAIEYMFLGDSYDYAGDGTGDFTFMYATFVTVVMGLAHFWTVHDYYSSYDYWCCAFDGACAWCYGLCCLSTHAFFSAIGAAGTLFLPHLYYSTRLSYAYARFQGLEGPRESPDMPPRWTLSAEDVSDTMKSITLSTVFSTNLPMLSVVLALYNVGWLSSYAFLLAWFGNSRAVVTGFYTIGFNLGYSIKKEEKIWLILKPRDPTRFRLVSMGATIFNISFGIMAAIAVVAYTNNDDFEMNMTPLWGAFAVLCLVWLYEFFTGCGMAIGDGKDDSGEEGDSKPNLVSVRVMPAKQESMER</sequence>
<evidence type="ECO:0000256" key="1">
    <source>
        <dbReference type="SAM" id="MobiDB-lite"/>
    </source>
</evidence>
<dbReference type="AlphaFoldDB" id="A0A836C3Z6"/>
<keyword evidence="2" id="KW-0472">Membrane</keyword>
<organism evidence="3 4">
    <name type="scientific">Edaphochlamys debaryana</name>
    <dbReference type="NCBI Taxonomy" id="47281"/>
    <lineage>
        <taxon>Eukaryota</taxon>
        <taxon>Viridiplantae</taxon>
        <taxon>Chlorophyta</taxon>
        <taxon>core chlorophytes</taxon>
        <taxon>Chlorophyceae</taxon>
        <taxon>CS clade</taxon>
        <taxon>Chlamydomonadales</taxon>
        <taxon>Chlamydomonadales incertae sedis</taxon>
        <taxon>Edaphochlamys</taxon>
    </lineage>
</organism>
<dbReference type="Proteomes" id="UP000612055">
    <property type="component" value="Unassembled WGS sequence"/>
</dbReference>
<accession>A0A836C3Z6</accession>
<feature type="transmembrane region" description="Helical" evidence="2">
    <location>
        <begin position="261"/>
        <end position="285"/>
    </location>
</feature>
<feature type="region of interest" description="Disordered" evidence="1">
    <location>
        <begin position="324"/>
        <end position="352"/>
    </location>
</feature>
<keyword evidence="4" id="KW-1185">Reference proteome</keyword>
<keyword evidence="2" id="KW-0812">Transmembrane</keyword>